<dbReference type="RefSeq" id="WP_138687608.1">
    <property type="nucleotide sequence ID" value="NZ_JBHSAZ010000112.1"/>
</dbReference>
<sequence>MTRRAPRAQSSVGNRRRHWEVRREQNAALGAKGVAYAWSDQARATATTQARRGDHSGWSNLVVTLQTFCSRFPAADTRRAANQTYHWERRLAVLEGASPKAVALAWWDRARVVAGDQDDDAGWNDLAMTLSNYCQHYKA</sequence>
<gene>
    <name evidence="1" type="ORF">ETD85_00790</name>
</gene>
<dbReference type="EMBL" id="VCKX01000002">
    <property type="protein sequence ID" value="TMR39582.1"/>
    <property type="molecule type" value="Genomic_DNA"/>
</dbReference>
<evidence type="ECO:0000313" key="2">
    <source>
        <dbReference type="Proteomes" id="UP000306628"/>
    </source>
</evidence>
<dbReference type="AlphaFoldDB" id="A0A5S4H3R7"/>
<name>A0A5S4H3R7_9ACTN</name>
<protein>
    <submittedName>
        <fullName evidence="1">Uncharacterized protein</fullName>
    </submittedName>
</protein>
<reference evidence="1 2" key="1">
    <citation type="submission" date="2019-05" db="EMBL/GenBank/DDBJ databases">
        <title>Draft genome sequence of Nonomuraea zeae DSM 100528.</title>
        <authorList>
            <person name="Saricaoglu S."/>
            <person name="Isik K."/>
        </authorList>
    </citation>
    <scope>NUCLEOTIDE SEQUENCE [LARGE SCALE GENOMIC DNA]</scope>
    <source>
        <strain evidence="1 2">DSM 100528</strain>
    </source>
</reference>
<accession>A0A5S4H3R7</accession>
<evidence type="ECO:0000313" key="1">
    <source>
        <dbReference type="EMBL" id="TMR39582.1"/>
    </source>
</evidence>
<comment type="caution">
    <text evidence="1">The sequence shown here is derived from an EMBL/GenBank/DDBJ whole genome shotgun (WGS) entry which is preliminary data.</text>
</comment>
<organism evidence="1 2">
    <name type="scientific">Nonomuraea zeae</name>
    <dbReference type="NCBI Taxonomy" id="1642303"/>
    <lineage>
        <taxon>Bacteria</taxon>
        <taxon>Bacillati</taxon>
        <taxon>Actinomycetota</taxon>
        <taxon>Actinomycetes</taxon>
        <taxon>Streptosporangiales</taxon>
        <taxon>Streptosporangiaceae</taxon>
        <taxon>Nonomuraea</taxon>
    </lineage>
</organism>
<proteinExistence type="predicted"/>
<dbReference type="Proteomes" id="UP000306628">
    <property type="component" value="Unassembled WGS sequence"/>
</dbReference>
<keyword evidence="2" id="KW-1185">Reference proteome</keyword>
<dbReference type="OrthoDB" id="136176at85012"/>